<sequence>MGSSSTIFVLFFVVFSNAFPNGTVLNAKTPKPPREDYHSKPLDETDVIQFNDTVEFHANQTWTHVRTDAVSMTFAECVQFRYFITGTRTRLRVYMCKMGEDGFCYMEKFKPEEAETPKEGCKMLFAWSAKPGEYAVHVQFERRPRRFSDKLKEERYRRRRRLGRASQRLVGKISLESIRKCQDVCP</sequence>
<organism evidence="1 2">
    <name type="scientific">Panagrolaimus sp. JU765</name>
    <dbReference type="NCBI Taxonomy" id="591449"/>
    <lineage>
        <taxon>Eukaryota</taxon>
        <taxon>Metazoa</taxon>
        <taxon>Ecdysozoa</taxon>
        <taxon>Nematoda</taxon>
        <taxon>Chromadorea</taxon>
        <taxon>Rhabditida</taxon>
        <taxon>Tylenchina</taxon>
        <taxon>Panagrolaimomorpha</taxon>
        <taxon>Panagrolaimoidea</taxon>
        <taxon>Panagrolaimidae</taxon>
        <taxon>Panagrolaimus</taxon>
    </lineage>
</organism>
<proteinExistence type="predicted"/>
<dbReference type="WBParaSite" id="JU765_v2.g12710.t1">
    <property type="protein sequence ID" value="JU765_v2.g12710.t1"/>
    <property type="gene ID" value="JU765_v2.g12710"/>
</dbReference>
<evidence type="ECO:0000313" key="2">
    <source>
        <dbReference type="WBParaSite" id="JU765_v2.g12710.t1"/>
    </source>
</evidence>
<accession>A0AC34Q4S8</accession>
<dbReference type="Proteomes" id="UP000887576">
    <property type="component" value="Unplaced"/>
</dbReference>
<reference evidence="2" key="1">
    <citation type="submission" date="2022-11" db="UniProtKB">
        <authorList>
            <consortium name="WormBaseParasite"/>
        </authorList>
    </citation>
    <scope>IDENTIFICATION</scope>
</reference>
<evidence type="ECO:0000313" key="1">
    <source>
        <dbReference type="Proteomes" id="UP000887576"/>
    </source>
</evidence>
<protein>
    <submittedName>
        <fullName evidence="2">Uncharacterized protein</fullName>
    </submittedName>
</protein>
<name>A0AC34Q4S8_9BILA</name>